<reference evidence="1 2" key="1">
    <citation type="journal article" date="2017" name="Gigascience">
        <title>Genome sequence of the small brown planthopper, Laodelphax striatellus.</title>
        <authorList>
            <person name="Zhu J."/>
            <person name="Jiang F."/>
            <person name="Wang X."/>
            <person name="Yang P."/>
            <person name="Bao Y."/>
            <person name="Zhao W."/>
            <person name="Wang W."/>
            <person name="Lu H."/>
            <person name="Wang Q."/>
            <person name="Cui N."/>
            <person name="Li J."/>
            <person name="Chen X."/>
            <person name="Luo L."/>
            <person name="Yu J."/>
            <person name="Kang L."/>
            <person name="Cui F."/>
        </authorList>
    </citation>
    <scope>NUCLEOTIDE SEQUENCE [LARGE SCALE GENOMIC DNA]</scope>
    <source>
        <strain evidence="1">Lst14</strain>
    </source>
</reference>
<dbReference type="OrthoDB" id="6609730at2759"/>
<accession>A0A482WKQ3</accession>
<dbReference type="AlphaFoldDB" id="A0A482WKQ3"/>
<proteinExistence type="predicted"/>
<protein>
    <submittedName>
        <fullName evidence="1">Uncharacterized protein</fullName>
    </submittedName>
</protein>
<evidence type="ECO:0000313" key="1">
    <source>
        <dbReference type="EMBL" id="RZF34063.1"/>
    </source>
</evidence>
<organism evidence="1 2">
    <name type="scientific">Laodelphax striatellus</name>
    <name type="common">Small brown planthopper</name>
    <name type="synonym">Delphax striatella</name>
    <dbReference type="NCBI Taxonomy" id="195883"/>
    <lineage>
        <taxon>Eukaryota</taxon>
        <taxon>Metazoa</taxon>
        <taxon>Ecdysozoa</taxon>
        <taxon>Arthropoda</taxon>
        <taxon>Hexapoda</taxon>
        <taxon>Insecta</taxon>
        <taxon>Pterygota</taxon>
        <taxon>Neoptera</taxon>
        <taxon>Paraneoptera</taxon>
        <taxon>Hemiptera</taxon>
        <taxon>Auchenorrhyncha</taxon>
        <taxon>Fulgoroidea</taxon>
        <taxon>Delphacidae</taxon>
        <taxon>Criomorphinae</taxon>
        <taxon>Laodelphax</taxon>
    </lineage>
</organism>
<dbReference type="InParanoid" id="A0A482WKQ3"/>
<keyword evidence="2" id="KW-1185">Reference proteome</keyword>
<gene>
    <name evidence="1" type="ORF">LSTR_LSTR014873</name>
</gene>
<name>A0A482WKQ3_LAOST</name>
<evidence type="ECO:0000313" key="2">
    <source>
        <dbReference type="Proteomes" id="UP000291343"/>
    </source>
</evidence>
<dbReference type="EMBL" id="QKKF02032689">
    <property type="protein sequence ID" value="RZF34063.1"/>
    <property type="molecule type" value="Genomic_DNA"/>
</dbReference>
<dbReference type="Proteomes" id="UP000291343">
    <property type="component" value="Unassembled WGS sequence"/>
</dbReference>
<comment type="caution">
    <text evidence="1">The sequence shown here is derived from an EMBL/GenBank/DDBJ whole genome shotgun (WGS) entry which is preliminary data.</text>
</comment>
<sequence>MSSVTQVKKYLPPNELPANSIIIFDDVICEQQESIRQYFSAGRHSDVDVFYLAQTYSRIPKQLVRDNANFIIVFEQDELNMRHLYRDHVGADMTFDQFKSMCNQVWSSLRMHSL</sequence>